<evidence type="ECO:0000259" key="1">
    <source>
        <dbReference type="Pfam" id="PF12680"/>
    </source>
</evidence>
<proteinExistence type="predicted"/>
<dbReference type="Proteomes" id="UP001597417">
    <property type="component" value="Unassembled WGS sequence"/>
</dbReference>
<evidence type="ECO:0000313" key="3">
    <source>
        <dbReference type="Proteomes" id="UP001597417"/>
    </source>
</evidence>
<dbReference type="EMBL" id="JBHUKR010000006">
    <property type="protein sequence ID" value="MFD2416370.1"/>
    <property type="molecule type" value="Genomic_DNA"/>
</dbReference>
<keyword evidence="3" id="KW-1185">Reference proteome</keyword>
<reference evidence="3" key="1">
    <citation type="journal article" date="2019" name="Int. J. Syst. Evol. Microbiol.">
        <title>The Global Catalogue of Microorganisms (GCM) 10K type strain sequencing project: providing services to taxonomists for standard genome sequencing and annotation.</title>
        <authorList>
            <consortium name="The Broad Institute Genomics Platform"/>
            <consortium name="The Broad Institute Genome Sequencing Center for Infectious Disease"/>
            <person name="Wu L."/>
            <person name="Ma J."/>
        </authorList>
    </citation>
    <scope>NUCLEOTIDE SEQUENCE [LARGE SCALE GENOMIC DNA]</scope>
    <source>
        <strain evidence="3">CGMCC 4.7645</strain>
    </source>
</reference>
<dbReference type="Pfam" id="PF12680">
    <property type="entry name" value="SnoaL_2"/>
    <property type="match status" value="1"/>
</dbReference>
<dbReference type="Gene3D" id="3.10.450.50">
    <property type="match status" value="1"/>
</dbReference>
<accession>A0ABW5FMX6</accession>
<dbReference type="RefSeq" id="WP_378263096.1">
    <property type="nucleotide sequence ID" value="NZ_JBHUKR010000006.1"/>
</dbReference>
<evidence type="ECO:0000313" key="2">
    <source>
        <dbReference type="EMBL" id="MFD2416370.1"/>
    </source>
</evidence>
<comment type="caution">
    <text evidence="2">The sequence shown here is derived from an EMBL/GenBank/DDBJ whole genome shotgun (WGS) entry which is preliminary data.</text>
</comment>
<dbReference type="InterPro" id="IPR037401">
    <property type="entry name" value="SnoaL-like"/>
</dbReference>
<organism evidence="2 3">
    <name type="scientific">Amycolatopsis pigmentata</name>
    <dbReference type="NCBI Taxonomy" id="450801"/>
    <lineage>
        <taxon>Bacteria</taxon>
        <taxon>Bacillati</taxon>
        <taxon>Actinomycetota</taxon>
        <taxon>Actinomycetes</taxon>
        <taxon>Pseudonocardiales</taxon>
        <taxon>Pseudonocardiaceae</taxon>
        <taxon>Amycolatopsis</taxon>
    </lineage>
</organism>
<dbReference type="SUPFAM" id="SSF54427">
    <property type="entry name" value="NTF2-like"/>
    <property type="match status" value="1"/>
</dbReference>
<name>A0ABW5FMX6_9PSEU</name>
<dbReference type="InterPro" id="IPR032710">
    <property type="entry name" value="NTF2-like_dom_sf"/>
</dbReference>
<feature type="domain" description="SnoaL-like" evidence="1">
    <location>
        <begin position="3"/>
        <end position="104"/>
    </location>
</feature>
<sequence length="118" mass="13507">MLDRLVDAINKHDIDALTACFSPDYVSTWPVHPARTFTGRDQVRRNWEMMFEARPDIKAAMTARAPAGDEAWAEWEFVGTERNGARFHQRGVIIAVVEDDVITRTRFYMEPVDAPLAQ</sequence>
<protein>
    <submittedName>
        <fullName evidence="2">Nuclear transport factor 2 family protein</fullName>
    </submittedName>
</protein>
<gene>
    <name evidence="2" type="ORF">ACFSXZ_08510</name>
</gene>